<dbReference type="GO" id="GO:0004222">
    <property type="term" value="F:metalloendopeptidase activity"/>
    <property type="evidence" value="ECO:0007669"/>
    <property type="project" value="TreeGrafter"/>
</dbReference>
<evidence type="ECO:0000256" key="1">
    <source>
        <dbReference type="SAM" id="MobiDB-lite"/>
    </source>
</evidence>
<keyword evidence="2" id="KW-0732">Signal</keyword>
<proteinExistence type="predicted"/>
<dbReference type="Proteomes" id="UP000794436">
    <property type="component" value="Unassembled WGS sequence"/>
</dbReference>
<accession>A0A8K1FMB3</accession>
<dbReference type="AlphaFoldDB" id="A0A8K1FMB3"/>
<feature type="signal peptide" evidence="2">
    <location>
        <begin position="1"/>
        <end position="17"/>
    </location>
</feature>
<feature type="region of interest" description="Disordered" evidence="1">
    <location>
        <begin position="539"/>
        <end position="589"/>
    </location>
</feature>
<gene>
    <name evidence="3" type="ORF">Poli38472_007728</name>
</gene>
<evidence type="ECO:0008006" key="5">
    <source>
        <dbReference type="Google" id="ProtNLM"/>
    </source>
</evidence>
<feature type="compositionally biased region" description="Acidic residues" evidence="1">
    <location>
        <begin position="559"/>
        <end position="580"/>
    </location>
</feature>
<dbReference type="OrthoDB" id="291007at2759"/>
<keyword evidence="4" id="KW-1185">Reference proteome</keyword>
<dbReference type="PANTHER" id="PTHR10127:SF850">
    <property type="entry name" value="METALLOENDOPEPTIDASE"/>
    <property type="match status" value="1"/>
</dbReference>
<dbReference type="EMBL" id="SPLM01000003">
    <property type="protein sequence ID" value="TMW68056.1"/>
    <property type="molecule type" value="Genomic_DNA"/>
</dbReference>
<dbReference type="PANTHER" id="PTHR10127">
    <property type="entry name" value="DISCOIDIN, CUB, EGF, LAMININ , AND ZINC METALLOPROTEASE DOMAIN CONTAINING"/>
    <property type="match status" value="1"/>
</dbReference>
<evidence type="ECO:0000313" key="3">
    <source>
        <dbReference type="EMBL" id="TMW68056.1"/>
    </source>
</evidence>
<dbReference type="InterPro" id="IPR024079">
    <property type="entry name" value="MetalloPept_cat_dom_sf"/>
</dbReference>
<evidence type="ECO:0000313" key="4">
    <source>
        <dbReference type="Proteomes" id="UP000794436"/>
    </source>
</evidence>
<sequence>MLALVVSLLLCVASASSCSVNGIQINGYMQYLVGRPDVPGSIYAVCVNGTATCHQDNGHDNTNPQVPCANVPMTKHDRQLGVLFPSILWPYRVICLNWSEPFNSTVTNHMKMAVAEIKEKAGFTVINDYQCRGYYGKKTDICRNCRKFVDFTKSRAGCFAKPPGMESSVNLEENSSCASYTTILRSFARVIGLDYEQKHPKRKVVVVRSNMKSTHNLPDFYMAHEGDGLVPLKLYDPMSIMHFPHSDDVICVPKNRSIKFCEITQVAKFDNCTEPTMEHCDPKQRNTFGQGTELTVSDLVAINKLYESEGIHPKTAQVPSKLHRAFAEYRAKTDLTFVNVDRCHDYYGKTTEVCKNCELAVQVTMTASKSGCFGVPWVLSQPEMYVDETCATYPNVLRSIGRVLGLEYEHKHPKRTVVVVRANLKEGARNYEKILVGDGRAGSAPYDPLSIMHFPHNQDTLCVPKDKSLNYCDISQTSQSNCVIPKPEHCDFKFRHTFGTSKELMPKDVRTLNRLYEGVAAHSKSTKLTDRVPFLGKAQVQPPVQPPATRPPRSHWMDDVAEEDADGSDSSGDLDCEDTVDTLQGPGTSLNFTTLEEIEEV</sequence>
<protein>
    <recommendedName>
        <fullName evidence="5">Peptidase M12A domain-containing protein</fullName>
    </recommendedName>
</protein>
<dbReference type="Gene3D" id="3.40.390.10">
    <property type="entry name" value="Collagenase (Catalytic Domain)"/>
    <property type="match status" value="2"/>
</dbReference>
<evidence type="ECO:0000256" key="2">
    <source>
        <dbReference type="SAM" id="SignalP"/>
    </source>
</evidence>
<organism evidence="3 4">
    <name type="scientific">Pythium oligandrum</name>
    <name type="common">Mycoparasitic fungus</name>
    <dbReference type="NCBI Taxonomy" id="41045"/>
    <lineage>
        <taxon>Eukaryota</taxon>
        <taxon>Sar</taxon>
        <taxon>Stramenopiles</taxon>
        <taxon>Oomycota</taxon>
        <taxon>Peronosporomycetes</taxon>
        <taxon>Pythiales</taxon>
        <taxon>Pythiaceae</taxon>
        <taxon>Pythium</taxon>
    </lineage>
</organism>
<reference evidence="3" key="1">
    <citation type="submission" date="2019-03" db="EMBL/GenBank/DDBJ databases">
        <title>Long read genome sequence of the mycoparasitic Pythium oligandrum ATCC 38472 isolated from sugarbeet rhizosphere.</title>
        <authorList>
            <person name="Gaulin E."/>
        </authorList>
    </citation>
    <scope>NUCLEOTIDE SEQUENCE</scope>
    <source>
        <strain evidence="3">ATCC 38472_TT</strain>
    </source>
</reference>
<name>A0A8K1FMB3_PYTOL</name>
<feature type="chain" id="PRO_5035431210" description="Peptidase M12A domain-containing protein" evidence="2">
    <location>
        <begin position="18"/>
        <end position="601"/>
    </location>
</feature>
<comment type="caution">
    <text evidence="3">The sequence shown here is derived from an EMBL/GenBank/DDBJ whole genome shotgun (WGS) entry which is preliminary data.</text>
</comment>
<dbReference type="SUPFAM" id="SSF55486">
    <property type="entry name" value="Metalloproteases ('zincins'), catalytic domain"/>
    <property type="match status" value="1"/>
</dbReference>